<dbReference type="Pfam" id="PF00072">
    <property type="entry name" value="Response_reg"/>
    <property type="match status" value="1"/>
</dbReference>
<dbReference type="SUPFAM" id="SSF47384">
    <property type="entry name" value="Homodimeric domain of signal transducing histidine kinase"/>
    <property type="match status" value="1"/>
</dbReference>
<dbReference type="InterPro" id="IPR003594">
    <property type="entry name" value="HATPase_dom"/>
</dbReference>
<dbReference type="PROSITE" id="PS50109">
    <property type="entry name" value="HIS_KIN"/>
    <property type="match status" value="1"/>
</dbReference>
<dbReference type="CDD" id="cd12915">
    <property type="entry name" value="PDC2_DGC_like"/>
    <property type="match status" value="1"/>
</dbReference>
<dbReference type="Gene3D" id="3.40.50.2300">
    <property type="match status" value="1"/>
</dbReference>
<dbReference type="PRINTS" id="PR00344">
    <property type="entry name" value="BCTRLSENSOR"/>
</dbReference>
<dbReference type="Gene3D" id="1.10.287.130">
    <property type="match status" value="1"/>
</dbReference>
<feature type="transmembrane region" description="Helical" evidence="5">
    <location>
        <begin position="290"/>
        <end position="314"/>
    </location>
</feature>
<dbReference type="PANTHER" id="PTHR43065:SF42">
    <property type="entry name" value="TWO-COMPONENT SENSOR PPRA"/>
    <property type="match status" value="1"/>
</dbReference>
<name>A0ABV6YA87_9HYPH</name>
<evidence type="ECO:0000259" key="7">
    <source>
        <dbReference type="PROSITE" id="PS50110"/>
    </source>
</evidence>
<accession>A0ABV6YA87</accession>
<dbReference type="PANTHER" id="PTHR43065">
    <property type="entry name" value="SENSOR HISTIDINE KINASE"/>
    <property type="match status" value="1"/>
</dbReference>
<proteinExistence type="predicted"/>
<sequence length="705" mass="77196">MGRFELRNIAEILSGKRALLWIIFAWAILCIGLGLVGFGTLRQTKHQMADEAAANAERVSRLLLANFERTSDSVDGFLKNFATGFTPQATPGELFERLRSLNLPSAIVQLAVVGPDGRALVSNLTPEPERVDVSDRMHIRVHRENRVDGLYISPPVLGRISNLWTIQFTRAVRDDQGNLHAILVASYDLRDFTSFYGGLNISGQGMVALVGLDGIVRVRSAAEASYAQDLSALPRFQKIVEERNGRFDDLSAIDNVARVGYFTTSERYPFLTMVAFDQAYLDRRLAPVRLPIIASLFGLALVLTLAMIGAVWVVRREVAATARLHHTQRLEALGRLTGGIAHDFNNLLTIIMGSLDMLRRAREERRARYIDNAVFAVDRAKALTHQLLAFSRRQTLSPAVTDLNRLLVEIGGMLPHSLRDDITVELDLDPQLWPVKVDADQFHVALINLAVNARDAMPNGGVLRIQSQNLPDTEEVCLTVSDTGTGMSQDIAARVFEPFFTTKEMGKGTGLGLAQVYGFVHQSGGRLKLDTALGRGTGLSLHFPRSREPLVTPVAESEELPSLPAGLNVLVVDDNPDISALAANALEEQGCIVKQAHSATEAMSILRRASFDILLSDIVMPGEMDGISLARLAKAASPDLIVILMTGYSERLEGGEVVESELLLKPFAPRDLTAALQRALEALASERKAEARAGQKQREPLGPIF</sequence>
<comment type="caution">
    <text evidence="8">The sequence shown here is derived from an EMBL/GenBank/DDBJ whole genome shotgun (WGS) entry which is preliminary data.</text>
</comment>
<dbReference type="RefSeq" id="WP_377030219.1">
    <property type="nucleotide sequence ID" value="NZ_JBHOMY010000043.1"/>
</dbReference>
<keyword evidence="5" id="KW-0812">Transmembrane</keyword>
<dbReference type="SUPFAM" id="SSF55874">
    <property type="entry name" value="ATPase domain of HSP90 chaperone/DNA topoisomerase II/histidine kinase"/>
    <property type="match status" value="1"/>
</dbReference>
<dbReference type="InterPro" id="IPR005467">
    <property type="entry name" value="His_kinase_dom"/>
</dbReference>
<evidence type="ECO:0000256" key="5">
    <source>
        <dbReference type="SAM" id="Phobius"/>
    </source>
</evidence>
<feature type="domain" description="Response regulatory" evidence="7">
    <location>
        <begin position="568"/>
        <end position="680"/>
    </location>
</feature>
<organism evidence="8 9">
    <name type="scientific">Microvirga arabica</name>
    <dbReference type="NCBI Taxonomy" id="1128671"/>
    <lineage>
        <taxon>Bacteria</taxon>
        <taxon>Pseudomonadati</taxon>
        <taxon>Pseudomonadota</taxon>
        <taxon>Alphaproteobacteria</taxon>
        <taxon>Hyphomicrobiales</taxon>
        <taxon>Methylobacteriaceae</taxon>
        <taxon>Microvirga</taxon>
    </lineage>
</organism>
<keyword evidence="5" id="KW-1133">Transmembrane helix</keyword>
<evidence type="ECO:0000256" key="2">
    <source>
        <dbReference type="ARBA" id="ARBA00012438"/>
    </source>
</evidence>
<dbReference type="InterPro" id="IPR001789">
    <property type="entry name" value="Sig_transdc_resp-reg_receiver"/>
</dbReference>
<dbReference type="SMART" id="SM00387">
    <property type="entry name" value="HATPase_c"/>
    <property type="match status" value="1"/>
</dbReference>
<dbReference type="CDD" id="cd12914">
    <property type="entry name" value="PDC1_DGC_like"/>
    <property type="match status" value="1"/>
</dbReference>
<dbReference type="InterPro" id="IPR004358">
    <property type="entry name" value="Sig_transdc_His_kin-like_C"/>
</dbReference>
<feature type="transmembrane region" description="Helical" evidence="5">
    <location>
        <begin position="20"/>
        <end position="41"/>
    </location>
</feature>
<feature type="modified residue" description="4-aspartylphosphate" evidence="4">
    <location>
        <position position="617"/>
    </location>
</feature>
<dbReference type="PROSITE" id="PS50110">
    <property type="entry name" value="RESPONSE_REGULATORY"/>
    <property type="match status" value="1"/>
</dbReference>
<protein>
    <recommendedName>
        <fullName evidence="2">histidine kinase</fullName>
        <ecNumber evidence="2">2.7.13.3</ecNumber>
    </recommendedName>
</protein>
<evidence type="ECO:0000256" key="3">
    <source>
        <dbReference type="ARBA" id="ARBA00022553"/>
    </source>
</evidence>
<dbReference type="Pfam" id="PF02518">
    <property type="entry name" value="HATPase_c"/>
    <property type="match status" value="1"/>
</dbReference>
<dbReference type="InterPro" id="IPR011006">
    <property type="entry name" value="CheY-like_superfamily"/>
</dbReference>
<dbReference type="InterPro" id="IPR003661">
    <property type="entry name" value="HisK_dim/P_dom"/>
</dbReference>
<comment type="catalytic activity">
    <reaction evidence="1">
        <text>ATP + protein L-histidine = ADP + protein N-phospho-L-histidine.</text>
        <dbReference type="EC" id="2.7.13.3"/>
    </reaction>
</comment>
<evidence type="ECO:0000313" key="8">
    <source>
        <dbReference type="EMBL" id="MFC1458178.1"/>
    </source>
</evidence>
<dbReference type="SMART" id="SM00388">
    <property type="entry name" value="HisKA"/>
    <property type="match status" value="1"/>
</dbReference>
<dbReference type="InterPro" id="IPR036890">
    <property type="entry name" value="HATPase_C_sf"/>
</dbReference>
<keyword evidence="5" id="KW-0472">Membrane</keyword>
<dbReference type="Pfam" id="PF00512">
    <property type="entry name" value="HisKA"/>
    <property type="match status" value="1"/>
</dbReference>
<dbReference type="Gene3D" id="3.30.565.10">
    <property type="entry name" value="Histidine kinase-like ATPase, C-terminal domain"/>
    <property type="match status" value="1"/>
</dbReference>
<dbReference type="CDD" id="cd00082">
    <property type="entry name" value="HisKA"/>
    <property type="match status" value="1"/>
</dbReference>
<dbReference type="SUPFAM" id="SSF52172">
    <property type="entry name" value="CheY-like"/>
    <property type="match status" value="1"/>
</dbReference>
<dbReference type="EC" id="2.7.13.3" evidence="2"/>
<gene>
    <name evidence="8" type="ORF">ACETIH_16025</name>
</gene>
<dbReference type="EMBL" id="JBHOMY010000043">
    <property type="protein sequence ID" value="MFC1458178.1"/>
    <property type="molecule type" value="Genomic_DNA"/>
</dbReference>
<feature type="domain" description="Histidine kinase" evidence="6">
    <location>
        <begin position="339"/>
        <end position="547"/>
    </location>
</feature>
<evidence type="ECO:0000256" key="1">
    <source>
        <dbReference type="ARBA" id="ARBA00000085"/>
    </source>
</evidence>
<dbReference type="SMART" id="SM00448">
    <property type="entry name" value="REC"/>
    <property type="match status" value="1"/>
</dbReference>
<evidence type="ECO:0000313" key="9">
    <source>
        <dbReference type="Proteomes" id="UP001593940"/>
    </source>
</evidence>
<keyword evidence="9" id="KW-1185">Reference proteome</keyword>
<evidence type="ECO:0000256" key="4">
    <source>
        <dbReference type="PROSITE-ProRule" id="PRU00169"/>
    </source>
</evidence>
<dbReference type="InterPro" id="IPR036097">
    <property type="entry name" value="HisK_dim/P_sf"/>
</dbReference>
<evidence type="ECO:0000259" key="6">
    <source>
        <dbReference type="PROSITE" id="PS50109"/>
    </source>
</evidence>
<dbReference type="Proteomes" id="UP001593940">
    <property type="component" value="Unassembled WGS sequence"/>
</dbReference>
<reference evidence="8 9" key="1">
    <citation type="submission" date="2024-09" db="EMBL/GenBank/DDBJ databases">
        <title>Nodulacao em especies de Leguminosae Basais da Amazonia e Caracterizacao dos Rizobios e Bacterias Associadas aos Nodulos.</title>
        <authorList>
            <person name="Jambeiro I.C.A."/>
            <person name="Lopes I.S."/>
            <person name="Aguiar E.R.G.R."/>
            <person name="Santos A.F.J."/>
            <person name="Dos Santos J.M.F."/>
            <person name="Gross E."/>
        </authorList>
    </citation>
    <scope>NUCLEOTIDE SEQUENCE [LARGE SCALE GENOMIC DNA]</scope>
    <source>
        <strain evidence="8 9">BRUESC1165</strain>
    </source>
</reference>
<dbReference type="Gene3D" id="3.30.450.20">
    <property type="entry name" value="PAS domain"/>
    <property type="match status" value="2"/>
</dbReference>
<keyword evidence="3 4" id="KW-0597">Phosphoprotein</keyword>